<dbReference type="Gene3D" id="3.30.565.10">
    <property type="entry name" value="Histidine kinase-like ATPase, C-terminal domain"/>
    <property type="match status" value="1"/>
</dbReference>
<dbReference type="SUPFAM" id="SSF55874">
    <property type="entry name" value="ATPase domain of HSP90 chaperone/DNA topoisomerase II/histidine kinase"/>
    <property type="match status" value="1"/>
</dbReference>
<dbReference type="AlphaFoldDB" id="X1J1C1"/>
<name>X1J1C1_9ZZZZ</name>
<gene>
    <name evidence="1" type="ORF">S03H2_48309</name>
</gene>
<comment type="caution">
    <text evidence="1">The sequence shown here is derived from an EMBL/GenBank/DDBJ whole genome shotgun (WGS) entry which is preliminary data.</text>
</comment>
<reference evidence="1" key="1">
    <citation type="journal article" date="2014" name="Front. Microbiol.">
        <title>High frequency of phylogenetically diverse reductive dehalogenase-homologous genes in deep subseafloor sedimentary metagenomes.</title>
        <authorList>
            <person name="Kawai M."/>
            <person name="Futagami T."/>
            <person name="Toyoda A."/>
            <person name="Takaki Y."/>
            <person name="Nishi S."/>
            <person name="Hori S."/>
            <person name="Arai W."/>
            <person name="Tsubouchi T."/>
            <person name="Morono Y."/>
            <person name="Uchiyama I."/>
            <person name="Ito T."/>
            <person name="Fujiyama A."/>
            <person name="Inagaki F."/>
            <person name="Takami H."/>
        </authorList>
    </citation>
    <scope>NUCLEOTIDE SEQUENCE</scope>
    <source>
        <strain evidence="1">Expedition CK06-06</strain>
    </source>
</reference>
<sequence>MDFVKREYNLVKDTERGGGTVEIDVAGRIKNVQVPVSKPLIPLFEAINNSLDAIEEAKEPEGRIEIETIRDKNTLFADATSSSDRQLAEIVGFIVRDNGIGFDEKNYHEFLVSDTTYKAKQGGKGIGRFTWLVAFDKVEIESIYVEAGQDKQRKFLFCPRGSGIDNYSCQNVTGGQRGTIIYLTGYKEKYRKLCPKRV</sequence>
<protein>
    <recommendedName>
        <fullName evidence="2">Histidine kinase/HSP90-like ATPase domain-containing protein</fullName>
    </recommendedName>
</protein>
<dbReference type="InterPro" id="IPR036890">
    <property type="entry name" value="HATPase_C_sf"/>
</dbReference>
<feature type="non-terminal residue" evidence="1">
    <location>
        <position position="198"/>
    </location>
</feature>
<evidence type="ECO:0000313" key="1">
    <source>
        <dbReference type="EMBL" id="GAH63568.1"/>
    </source>
</evidence>
<dbReference type="EMBL" id="BARU01030451">
    <property type="protein sequence ID" value="GAH63568.1"/>
    <property type="molecule type" value="Genomic_DNA"/>
</dbReference>
<evidence type="ECO:0008006" key="2">
    <source>
        <dbReference type="Google" id="ProtNLM"/>
    </source>
</evidence>
<proteinExistence type="predicted"/>
<organism evidence="1">
    <name type="scientific">marine sediment metagenome</name>
    <dbReference type="NCBI Taxonomy" id="412755"/>
    <lineage>
        <taxon>unclassified sequences</taxon>
        <taxon>metagenomes</taxon>
        <taxon>ecological metagenomes</taxon>
    </lineage>
</organism>
<accession>X1J1C1</accession>